<reference evidence="2" key="1">
    <citation type="journal article" date="2012" name="PLoS ONE">
        <title>Gene sets for utilization of primary and secondary nutrition supplies in the distal gut of endangered iberian lynx.</title>
        <authorList>
            <person name="Alcaide M."/>
            <person name="Messina E."/>
            <person name="Richter M."/>
            <person name="Bargiela R."/>
            <person name="Peplies J."/>
            <person name="Huws S.A."/>
            <person name="Newbold C.J."/>
            <person name="Golyshin P.N."/>
            <person name="Simon M.A."/>
            <person name="Lopez G."/>
            <person name="Yakimov M.M."/>
            <person name="Ferrer M."/>
        </authorList>
    </citation>
    <scope>NUCLEOTIDE SEQUENCE</scope>
</reference>
<evidence type="ECO:0000313" key="2">
    <source>
        <dbReference type="EMBL" id="EJX07360.1"/>
    </source>
</evidence>
<dbReference type="EMBL" id="AMCI01000897">
    <property type="protein sequence ID" value="EJX07360.1"/>
    <property type="molecule type" value="Genomic_DNA"/>
</dbReference>
<sequence length="94" mass="10525">MNLQYRSRTLFVEHERAIDIGRKLLDDQAELEYKVRKASLPGNVVSEAEKLGLVPSTEEESITLIYDKTGKVFFPGETSSEPEHSQPESGRASS</sequence>
<dbReference type="AlphaFoldDB" id="J9H1P5"/>
<organism evidence="2">
    <name type="scientific">gut metagenome</name>
    <dbReference type="NCBI Taxonomy" id="749906"/>
    <lineage>
        <taxon>unclassified sequences</taxon>
        <taxon>metagenomes</taxon>
        <taxon>organismal metagenomes</taxon>
    </lineage>
</organism>
<evidence type="ECO:0000256" key="1">
    <source>
        <dbReference type="SAM" id="MobiDB-lite"/>
    </source>
</evidence>
<name>J9H1P5_9ZZZZ</name>
<comment type="caution">
    <text evidence="2">The sequence shown here is derived from an EMBL/GenBank/DDBJ whole genome shotgun (WGS) entry which is preliminary data.</text>
</comment>
<proteinExistence type="predicted"/>
<feature type="region of interest" description="Disordered" evidence="1">
    <location>
        <begin position="73"/>
        <end position="94"/>
    </location>
</feature>
<gene>
    <name evidence="2" type="ORF">EVA_04531</name>
</gene>
<protein>
    <submittedName>
        <fullName evidence="2">Uncharacterized protein</fullName>
    </submittedName>
</protein>
<accession>J9H1P5</accession>